<dbReference type="FunFam" id="3.30.70.330:FF:001402">
    <property type="entry name" value="Terminal EAR1-like 1"/>
    <property type="match status" value="1"/>
</dbReference>
<evidence type="ECO:0000313" key="7">
    <source>
        <dbReference type="Proteomes" id="UP000017836"/>
    </source>
</evidence>
<reference evidence="7" key="1">
    <citation type="journal article" date="2013" name="Science">
        <title>The Amborella genome and the evolution of flowering plants.</title>
        <authorList>
            <consortium name="Amborella Genome Project"/>
        </authorList>
    </citation>
    <scope>NUCLEOTIDE SEQUENCE [LARGE SCALE GENOMIC DNA]</scope>
</reference>
<dbReference type="Gene3D" id="3.30.70.330">
    <property type="match status" value="2"/>
</dbReference>
<sequence>MVFRQSLNSHLDPGAQEFRPTLPPNLQPQSIQVRESHQGQAHHSQHAHQAQAHQAQVLAHSQAPGVMAMVQQPIYYSYPYSSVMPVYGYGQAGGGGGHLAREGATRTLLLSSVPVDASEGALRRELEVYGPLRALHMERVREGLVVVHYYDLRHAQRALAEIQAQHVAHQARIAMWHRATVAGQGFGHGVGQGQGHGVIFWRGVWAQYVGAGWGGGREGENQGTLVVFNLAEEVTMGNLKEIFEAFGPVKELRETPAKRQHRFVEFFDIRDAAKALTQMNGKEIAGKRLKIEFSRPGGHAKRHPAAGILPHGGDATVPSTQNAHFTPTCFPQNRPIYPHPSPPRCVINRPERPLWQNTGPPVSCGSGFPSRSGGFRPVSRRNGAASAFSSGGSAKFTAGSSSSRSGFRTGDNNNFNMGKRGRGDGSSFGVQGGATTTTERHHHGPKFLGGGRGAAQAKGESRFRFDEATAESNSSDARTTLMIKNIPNKYSQKLLLNMLDQHCINCNENATGDEPLSAYDFVYLPIDFKNKCNVGYGFVNFTSPKATWKLYKAFNEQRWEAFNSRKICQVTYARLQGLEALKEHFRNSKFACDIDEYLPVVFSPPRDGKSLTPPLPICGHKIRRPSPPPPPSTAASSSSEEENDMGRRARDSGSCADEEEEGEAEDFLPTSEVMLSPTTSSHLVKIGEEGDSGQFGNTTTSSVVTCSPGNDQQHAPRPRSCAQVS</sequence>
<evidence type="ECO:0000259" key="5">
    <source>
        <dbReference type="PROSITE" id="PS50102"/>
    </source>
</evidence>
<feature type="compositionally biased region" description="Low complexity" evidence="4">
    <location>
        <begin position="38"/>
        <end position="57"/>
    </location>
</feature>
<accession>W1Q0U4</accession>
<dbReference type="FunFam" id="3.30.70.330:FF:000101">
    <property type="entry name" value="Protein MEI2-like 1"/>
    <property type="match status" value="1"/>
</dbReference>
<feature type="compositionally biased region" description="Polar residues" evidence="4">
    <location>
        <begin position="694"/>
        <end position="713"/>
    </location>
</feature>
<dbReference type="InterPro" id="IPR000504">
    <property type="entry name" value="RRM_dom"/>
</dbReference>
<dbReference type="InterPro" id="IPR034458">
    <property type="entry name" value="EAR1-like_RRM3"/>
</dbReference>
<dbReference type="Gramene" id="ERN13685">
    <property type="protein sequence ID" value="ERN13685"/>
    <property type="gene ID" value="AMTR_s00049p00134910"/>
</dbReference>
<evidence type="ECO:0000256" key="4">
    <source>
        <dbReference type="SAM" id="MobiDB-lite"/>
    </source>
</evidence>
<feature type="region of interest" description="Disordered" evidence="4">
    <location>
        <begin position="367"/>
        <end position="460"/>
    </location>
</feature>
<keyword evidence="7" id="KW-1185">Reference proteome</keyword>
<dbReference type="GO" id="GO:1990904">
    <property type="term" value="C:ribonucleoprotein complex"/>
    <property type="evidence" value="ECO:0000318"/>
    <property type="project" value="GO_Central"/>
</dbReference>
<name>W1Q0U4_AMBTC</name>
<dbReference type="InterPro" id="IPR035979">
    <property type="entry name" value="RBD_domain_sf"/>
</dbReference>
<proteinExistence type="predicted"/>
<keyword evidence="2 3" id="KW-0694">RNA-binding</keyword>
<dbReference type="PROSITE" id="PS50102">
    <property type="entry name" value="RRM"/>
    <property type="match status" value="1"/>
</dbReference>
<evidence type="ECO:0000256" key="2">
    <source>
        <dbReference type="ARBA" id="ARBA00022884"/>
    </source>
</evidence>
<dbReference type="HOGENOM" id="CLU_023146_1_0_1"/>
<evidence type="ECO:0000256" key="3">
    <source>
        <dbReference type="PROSITE-ProRule" id="PRU00176"/>
    </source>
</evidence>
<dbReference type="InterPro" id="IPR007201">
    <property type="entry name" value="Mei2-like_Rrm_C"/>
</dbReference>
<organism evidence="6 7">
    <name type="scientific">Amborella trichopoda</name>
    <dbReference type="NCBI Taxonomy" id="13333"/>
    <lineage>
        <taxon>Eukaryota</taxon>
        <taxon>Viridiplantae</taxon>
        <taxon>Streptophyta</taxon>
        <taxon>Embryophyta</taxon>
        <taxon>Tracheophyta</taxon>
        <taxon>Spermatophyta</taxon>
        <taxon>Magnoliopsida</taxon>
        <taxon>Amborellales</taxon>
        <taxon>Amborellaceae</taxon>
        <taxon>Amborella</taxon>
    </lineage>
</organism>
<feature type="region of interest" description="Disordered" evidence="4">
    <location>
        <begin position="1"/>
        <end position="57"/>
    </location>
</feature>
<dbReference type="PANTHER" id="PTHR23189">
    <property type="entry name" value="RNA RECOGNITION MOTIF-CONTAINING"/>
    <property type="match status" value="1"/>
</dbReference>
<feature type="compositionally biased region" description="Acidic residues" evidence="4">
    <location>
        <begin position="656"/>
        <end position="666"/>
    </location>
</feature>
<evidence type="ECO:0000256" key="1">
    <source>
        <dbReference type="ARBA" id="ARBA00022737"/>
    </source>
</evidence>
<evidence type="ECO:0000313" key="6">
    <source>
        <dbReference type="EMBL" id="ERN13685.1"/>
    </source>
</evidence>
<dbReference type="Pfam" id="PF04059">
    <property type="entry name" value="RRM_2"/>
    <property type="match status" value="1"/>
</dbReference>
<feature type="compositionally biased region" description="Low complexity" evidence="4">
    <location>
        <begin position="367"/>
        <end position="408"/>
    </location>
</feature>
<feature type="region of interest" description="Disordered" evidence="4">
    <location>
        <begin position="611"/>
        <end position="725"/>
    </location>
</feature>
<feature type="domain" description="RRM" evidence="5">
    <location>
        <begin position="223"/>
        <end position="296"/>
    </location>
</feature>
<dbReference type="CDD" id="cd12530">
    <property type="entry name" value="RRM3_EAR1_like"/>
    <property type="match status" value="1"/>
</dbReference>
<dbReference type="SMART" id="SM00360">
    <property type="entry name" value="RRM"/>
    <property type="match status" value="2"/>
</dbReference>
<dbReference type="EMBL" id="KI392567">
    <property type="protein sequence ID" value="ERN13685.1"/>
    <property type="molecule type" value="Genomic_DNA"/>
</dbReference>
<dbReference type="SUPFAM" id="SSF54928">
    <property type="entry name" value="RNA-binding domain, RBD"/>
    <property type="match status" value="2"/>
</dbReference>
<dbReference type="GO" id="GO:0003723">
    <property type="term" value="F:RNA binding"/>
    <property type="evidence" value="ECO:0000318"/>
    <property type="project" value="GO_Central"/>
</dbReference>
<dbReference type="Pfam" id="PF00076">
    <property type="entry name" value="RRM_1"/>
    <property type="match status" value="1"/>
</dbReference>
<dbReference type="Proteomes" id="UP000017836">
    <property type="component" value="Unassembled WGS sequence"/>
</dbReference>
<dbReference type="OMA" id="MLDQHCI"/>
<dbReference type="InterPro" id="IPR012677">
    <property type="entry name" value="Nucleotide-bd_a/b_plait_sf"/>
</dbReference>
<dbReference type="AlphaFoldDB" id="W1Q0U4"/>
<gene>
    <name evidence="6" type="ORF">AMTR_s00049p00134910</name>
</gene>
<dbReference type="OrthoDB" id="417481at2759"/>
<keyword evidence="1" id="KW-0677">Repeat</keyword>
<protein>
    <recommendedName>
        <fullName evidence="5">RRM domain-containing protein</fullName>
    </recommendedName>
</protein>
<dbReference type="eggNOG" id="KOG4660">
    <property type="taxonomic scope" value="Eukaryota"/>
</dbReference>